<name>A0A1H0RYA6_9BACI</name>
<protein>
    <submittedName>
        <fullName evidence="2">Uncharacterized protein</fullName>
    </submittedName>
</protein>
<accession>A0A1H0RYA6</accession>
<sequence>MKIMKLSIHVSFLLSVMFFLLSFISIINLALTENKITNIPLTSYYIAKIENGEQDIEVFKDYMELKGWSIVNQNGDSYLFEKNGNQREVFNTQVKTLIIDGNINIQYLKNL</sequence>
<gene>
    <name evidence="2" type="ORF">SAMN05216565_102443</name>
</gene>
<reference evidence="3" key="1">
    <citation type="submission" date="2016-10" db="EMBL/GenBank/DDBJ databases">
        <authorList>
            <person name="Varghese N."/>
            <person name="Submissions S."/>
        </authorList>
    </citation>
    <scope>NUCLEOTIDE SEQUENCE [LARGE SCALE GENOMIC DNA]</scope>
    <source>
        <strain evidence="3">IBRC-M10078</strain>
    </source>
</reference>
<evidence type="ECO:0000256" key="1">
    <source>
        <dbReference type="SAM" id="Phobius"/>
    </source>
</evidence>
<keyword evidence="1" id="KW-0472">Membrane</keyword>
<keyword evidence="1" id="KW-0812">Transmembrane</keyword>
<organism evidence="2 3">
    <name type="scientific">Litchfieldia salsa</name>
    <dbReference type="NCBI Taxonomy" id="930152"/>
    <lineage>
        <taxon>Bacteria</taxon>
        <taxon>Bacillati</taxon>
        <taxon>Bacillota</taxon>
        <taxon>Bacilli</taxon>
        <taxon>Bacillales</taxon>
        <taxon>Bacillaceae</taxon>
        <taxon>Litchfieldia</taxon>
    </lineage>
</organism>
<evidence type="ECO:0000313" key="3">
    <source>
        <dbReference type="Proteomes" id="UP000199159"/>
    </source>
</evidence>
<keyword evidence="3" id="KW-1185">Reference proteome</keyword>
<dbReference type="Proteomes" id="UP000199159">
    <property type="component" value="Unassembled WGS sequence"/>
</dbReference>
<dbReference type="AlphaFoldDB" id="A0A1H0RYA6"/>
<dbReference type="RefSeq" id="WP_090850933.1">
    <property type="nucleotide sequence ID" value="NZ_FNJU01000002.1"/>
</dbReference>
<dbReference type="OrthoDB" id="2882185at2"/>
<feature type="transmembrane region" description="Helical" evidence="1">
    <location>
        <begin position="12"/>
        <end position="31"/>
    </location>
</feature>
<evidence type="ECO:0000313" key="2">
    <source>
        <dbReference type="EMBL" id="SDP34470.1"/>
    </source>
</evidence>
<proteinExistence type="predicted"/>
<keyword evidence="1" id="KW-1133">Transmembrane helix</keyword>
<dbReference type="EMBL" id="FNJU01000002">
    <property type="protein sequence ID" value="SDP34470.1"/>
    <property type="molecule type" value="Genomic_DNA"/>
</dbReference>